<dbReference type="PANTHER" id="PTHR15576">
    <property type="entry name" value="RIBITOL-5-PHOSPHATE XYLOSYLTRANSFERASE 1"/>
    <property type="match status" value="1"/>
</dbReference>
<dbReference type="PANTHER" id="PTHR15576:SF1">
    <property type="entry name" value="RIBITOL-5-PHOSPHATE XYLOSYLTRANSFERASE 1"/>
    <property type="match status" value="1"/>
</dbReference>
<dbReference type="InterPro" id="IPR057539">
    <property type="entry name" value="RXYLT1_N"/>
</dbReference>
<gene>
    <name evidence="3" type="ORF">HOLleu_06693</name>
</gene>
<dbReference type="InterPro" id="IPR057538">
    <property type="entry name" value="RXYLT1_C"/>
</dbReference>
<comment type="caution">
    <text evidence="3">The sequence shown here is derived from an EMBL/GenBank/DDBJ whole genome shotgun (WGS) entry which is preliminary data.</text>
</comment>
<dbReference type="Pfam" id="PF24786">
    <property type="entry name" value="RXYLT1_N"/>
    <property type="match status" value="1"/>
</dbReference>
<evidence type="ECO:0000259" key="2">
    <source>
        <dbReference type="Pfam" id="PF24786"/>
    </source>
</evidence>
<dbReference type="GO" id="GO:0120053">
    <property type="term" value="F:ribitol beta-1,4-xylosyltransferase activity"/>
    <property type="evidence" value="ECO:0007669"/>
    <property type="project" value="InterPro"/>
</dbReference>
<reference evidence="3" key="1">
    <citation type="submission" date="2021-10" db="EMBL/GenBank/DDBJ databases">
        <title>Tropical sea cucumber genome reveals ecological adaptation and Cuvierian tubules defense mechanism.</title>
        <authorList>
            <person name="Chen T."/>
        </authorList>
    </citation>
    <scope>NUCLEOTIDE SEQUENCE</scope>
    <source>
        <strain evidence="3">Nanhai2018</strain>
        <tissue evidence="3">Muscle</tissue>
    </source>
</reference>
<evidence type="ECO:0000259" key="1">
    <source>
        <dbReference type="Pfam" id="PF24785"/>
    </source>
</evidence>
<dbReference type="InterPro" id="IPR055286">
    <property type="entry name" value="RXYLT1-like"/>
</dbReference>
<feature type="domain" description="RXYLT1 N-terminal" evidence="2">
    <location>
        <begin position="93"/>
        <end position="227"/>
    </location>
</feature>
<dbReference type="OrthoDB" id="8560686at2759"/>
<name>A0A9Q1CMH8_HOLLE</name>
<dbReference type="EMBL" id="JAIZAY010000002">
    <property type="protein sequence ID" value="KAJ8047646.1"/>
    <property type="molecule type" value="Genomic_DNA"/>
</dbReference>
<dbReference type="GO" id="GO:0035269">
    <property type="term" value="P:protein O-linked glycosylation via mannose"/>
    <property type="evidence" value="ECO:0007669"/>
    <property type="project" value="InterPro"/>
</dbReference>
<keyword evidence="4" id="KW-1185">Reference proteome</keyword>
<dbReference type="Pfam" id="PF24785">
    <property type="entry name" value="RXYLT1_C"/>
    <property type="match status" value="1"/>
</dbReference>
<dbReference type="GO" id="GO:0005794">
    <property type="term" value="C:Golgi apparatus"/>
    <property type="evidence" value="ECO:0007669"/>
    <property type="project" value="TreeGrafter"/>
</dbReference>
<dbReference type="AlphaFoldDB" id="A0A9Q1CMH8"/>
<evidence type="ECO:0000313" key="4">
    <source>
        <dbReference type="Proteomes" id="UP001152320"/>
    </source>
</evidence>
<sequence>MVLKYLFKRHLKKRVVLLLFVCLFFTVSYLFYTAVLTSIKKSRKSAEAIKWNQDEFHHHERVAPVEMDENSKDVIMKEDNKLKLEDLPLRVLDIWSIVGMGDYTWQHVLGGQINEDLKDVAEYRLANTLLRYHTGAVSWESIPQNTKNLMLVLNGRALDKVQYSKMWLDSLSSFPMLGTVLLMIIGSEDCDNGWLSPYLKSNGGQLSRVFISYDASIVDNQEVIQWPLGAATYRGFPLEDSKKLLQAEDSRQYRCNFLGTVYPGSSREQLVYILERHNLADYCYIKARNQWEAEETKESMEEYIHILQQSDLTLNPVGKNIECYRIYEAVALGSVPVIEDVRTSPKCSSDTLRVLKQMNAPFIYVKDWSELPDLIREEFKKTPEMIVERRIKLLKWYQTFKMELRKLFSDQLEATLEKDL</sequence>
<dbReference type="Proteomes" id="UP001152320">
    <property type="component" value="Chromosome 2"/>
</dbReference>
<feature type="domain" description="RXYLT1 C-terminal" evidence="1">
    <location>
        <begin position="233"/>
        <end position="414"/>
    </location>
</feature>
<organism evidence="3 4">
    <name type="scientific">Holothuria leucospilota</name>
    <name type="common">Black long sea cucumber</name>
    <name type="synonym">Mertensiothuria leucospilota</name>
    <dbReference type="NCBI Taxonomy" id="206669"/>
    <lineage>
        <taxon>Eukaryota</taxon>
        <taxon>Metazoa</taxon>
        <taxon>Echinodermata</taxon>
        <taxon>Eleutherozoa</taxon>
        <taxon>Echinozoa</taxon>
        <taxon>Holothuroidea</taxon>
        <taxon>Aspidochirotacea</taxon>
        <taxon>Aspidochirotida</taxon>
        <taxon>Holothuriidae</taxon>
        <taxon>Holothuria</taxon>
    </lineage>
</organism>
<accession>A0A9Q1CMH8</accession>
<protein>
    <submittedName>
        <fullName evidence="3">Ribitol-5-phosphate xylosyltransferase 1</fullName>
    </submittedName>
</protein>
<evidence type="ECO:0000313" key="3">
    <source>
        <dbReference type="EMBL" id="KAJ8047646.1"/>
    </source>
</evidence>
<proteinExistence type="predicted"/>